<name>A0ABP1PQB0_9HEXA</name>
<keyword evidence="4" id="KW-1185">Reference proteome</keyword>
<feature type="compositionally biased region" description="Low complexity" evidence="1">
    <location>
        <begin position="391"/>
        <end position="403"/>
    </location>
</feature>
<proteinExistence type="predicted"/>
<accession>A0ABP1PQB0</accession>
<feature type="compositionally biased region" description="Low complexity" evidence="1">
    <location>
        <begin position="418"/>
        <end position="430"/>
    </location>
</feature>
<sequence length="452" mass="50790">MYSLKLILSLYITVTLCGQVFSVPLRNISEHPVILVVSFDGFRYDYLDKVDTPALHELKNGGVSVPYMEPVFPTKTFPNHQSIATGLYAESHGIVDNSMYDPLYNKTLSGFVDDPGFWNYHQDVLPIWIRNEMAGEGRTSGCLMWPGSSQPYGPNDDTLPTYYPPQYDGTVPWENRVETVISWITNDTKPANLVFLYFDEPDTHGHAFGPNQNETLEEVSKVDGRAAYLISKLKEAELFDKINLIILSDHGMQEVTQERIVNITDLIDETLLEARYGGTPVMQLIPKEGKGDELFGSLSNHSQNHGFTIWTKEEMRYRFRYGISRRVLDYVLISDLGYAFDDFYRTIDIHNDNWGLEHVVPLISTILKLPSVPSNGSLERVVDMLEPAFVPSTTTIPEPSTTTPEPPTTTTPEPPTTTTPEATTTPSASSQGKVIGSLFYSLISLTVLFQHF</sequence>
<dbReference type="PANTHER" id="PTHR10151:SF120">
    <property type="entry name" value="BIS(5'-ADENOSYL)-TRIPHOSPHATASE"/>
    <property type="match status" value="1"/>
</dbReference>
<dbReference type="PANTHER" id="PTHR10151">
    <property type="entry name" value="ECTONUCLEOTIDE PYROPHOSPHATASE/PHOSPHODIESTERASE"/>
    <property type="match status" value="1"/>
</dbReference>
<organism evidence="3 4">
    <name type="scientific">Orchesella dallaii</name>
    <dbReference type="NCBI Taxonomy" id="48710"/>
    <lineage>
        <taxon>Eukaryota</taxon>
        <taxon>Metazoa</taxon>
        <taxon>Ecdysozoa</taxon>
        <taxon>Arthropoda</taxon>
        <taxon>Hexapoda</taxon>
        <taxon>Collembola</taxon>
        <taxon>Entomobryomorpha</taxon>
        <taxon>Entomobryoidea</taxon>
        <taxon>Orchesellidae</taxon>
        <taxon>Orchesellinae</taxon>
        <taxon>Orchesella</taxon>
    </lineage>
</organism>
<dbReference type="SUPFAM" id="SSF53649">
    <property type="entry name" value="Alkaline phosphatase-like"/>
    <property type="match status" value="1"/>
</dbReference>
<feature type="signal peptide" evidence="2">
    <location>
        <begin position="1"/>
        <end position="22"/>
    </location>
</feature>
<dbReference type="Proteomes" id="UP001642540">
    <property type="component" value="Unassembled WGS sequence"/>
</dbReference>
<reference evidence="3 4" key="1">
    <citation type="submission" date="2024-08" db="EMBL/GenBank/DDBJ databases">
        <authorList>
            <person name="Cucini C."/>
            <person name="Frati F."/>
        </authorList>
    </citation>
    <scope>NUCLEOTIDE SEQUENCE [LARGE SCALE GENOMIC DNA]</scope>
</reference>
<dbReference type="InterPro" id="IPR017850">
    <property type="entry name" value="Alkaline_phosphatase_core_sf"/>
</dbReference>
<dbReference type="InterPro" id="IPR002591">
    <property type="entry name" value="Phosphodiest/P_Trfase"/>
</dbReference>
<keyword evidence="2" id="KW-0732">Signal</keyword>
<dbReference type="CDD" id="cd16018">
    <property type="entry name" value="Enpp"/>
    <property type="match status" value="1"/>
</dbReference>
<feature type="region of interest" description="Disordered" evidence="1">
    <location>
        <begin position="391"/>
        <end position="430"/>
    </location>
</feature>
<dbReference type="Gene3D" id="3.40.720.10">
    <property type="entry name" value="Alkaline Phosphatase, subunit A"/>
    <property type="match status" value="1"/>
</dbReference>
<evidence type="ECO:0000313" key="4">
    <source>
        <dbReference type="Proteomes" id="UP001642540"/>
    </source>
</evidence>
<protein>
    <recommendedName>
        <fullName evidence="5">Ectonucleotide pyrophosphatase/phosphodiesterase family member 5</fullName>
    </recommendedName>
</protein>
<dbReference type="Pfam" id="PF01663">
    <property type="entry name" value="Phosphodiest"/>
    <property type="match status" value="1"/>
</dbReference>
<gene>
    <name evidence="3" type="ORF">ODALV1_LOCUS1494</name>
</gene>
<evidence type="ECO:0000256" key="2">
    <source>
        <dbReference type="SAM" id="SignalP"/>
    </source>
</evidence>
<dbReference type="Gene3D" id="3.30.1360.180">
    <property type="match status" value="1"/>
</dbReference>
<evidence type="ECO:0000256" key="1">
    <source>
        <dbReference type="SAM" id="MobiDB-lite"/>
    </source>
</evidence>
<dbReference type="EMBL" id="CAXLJM020000004">
    <property type="protein sequence ID" value="CAL8070951.1"/>
    <property type="molecule type" value="Genomic_DNA"/>
</dbReference>
<feature type="chain" id="PRO_5047475709" description="Ectonucleotide pyrophosphatase/phosphodiesterase family member 5" evidence="2">
    <location>
        <begin position="23"/>
        <end position="452"/>
    </location>
</feature>
<feature type="compositionally biased region" description="Pro residues" evidence="1">
    <location>
        <begin position="404"/>
        <end position="417"/>
    </location>
</feature>
<comment type="caution">
    <text evidence="3">The sequence shown here is derived from an EMBL/GenBank/DDBJ whole genome shotgun (WGS) entry which is preliminary data.</text>
</comment>
<evidence type="ECO:0000313" key="3">
    <source>
        <dbReference type="EMBL" id="CAL8070951.1"/>
    </source>
</evidence>
<evidence type="ECO:0008006" key="5">
    <source>
        <dbReference type="Google" id="ProtNLM"/>
    </source>
</evidence>